<organism evidence="1">
    <name type="scientific">Albugo laibachii Nc14</name>
    <dbReference type="NCBI Taxonomy" id="890382"/>
    <lineage>
        <taxon>Eukaryota</taxon>
        <taxon>Sar</taxon>
        <taxon>Stramenopiles</taxon>
        <taxon>Oomycota</taxon>
        <taxon>Peronosporomycetes</taxon>
        <taxon>Albuginales</taxon>
        <taxon>Albuginaceae</taxon>
        <taxon>Albugo</taxon>
    </lineage>
</organism>
<evidence type="ECO:0000313" key="1">
    <source>
        <dbReference type="EMBL" id="CCA14338.1"/>
    </source>
</evidence>
<protein>
    <submittedName>
        <fullName evidence="1">AlNc14C3G445 protein</fullName>
    </submittedName>
</protein>
<sequence length="72" mass="8154">MWTQSESVIAPVLSDKQMHDQIRPIQPKEYIEVETLANNVPNANKAYQLCAGGFQKTRHSTFLVTPEHLSCL</sequence>
<dbReference type="AlphaFoldDB" id="F0VZW7"/>
<dbReference type="HOGENOM" id="CLU_2727485_0_0_1"/>
<reference evidence="1" key="2">
    <citation type="submission" date="2011-02" db="EMBL/GenBank/DDBJ databases">
        <authorList>
            <person name="MacLean D."/>
        </authorList>
    </citation>
    <scope>NUCLEOTIDE SEQUENCE</scope>
</reference>
<name>F0VZW7_9STRA</name>
<reference evidence="1" key="1">
    <citation type="journal article" date="2011" name="PLoS Biol.">
        <title>Gene gain and loss during evolution of obligate parasitism in the white rust pathogen of Arabidopsis thaliana.</title>
        <authorList>
            <person name="Kemen E."/>
            <person name="Gardiner A."/>
            <person name="Schultz-Larsen T."/>
            <person name="Kemen A.C."/>
            <person name="Balmuth A.L."/>
            <person name="Robert-Seilaniantz A."/>
            <person name="Bailey K."/>
            <person name="Holub E."/>
            <person name="Studholme D.J."/>
            <person name="Maclean D."/>
            <person name="Jones J.D."/>
        </authorList>
    </citation>
    <scope>NUCLEOTIDE SEQUENCE</scope>
</reference>
<dbReference type="EMBL" id="FR824048">
    <property type="protein sequence ID" value="CCA14338.1"/>
    <property type="molecule type" value="Genomic_DNA"/>
</dbReference>
<proteinExistence type="predicted"/>
<gene>
    <name evidence="1" type="primary">AlNc14C3G445</name>
    <name evidence="1" type="ORF">ALNC14_004810</name>
</gene>
<accession>F0VZW7</accession>